<evidence type="ECO:0000313" key="4">
    <source>
        <dbReference type="EMBL" id="KJA14643.1"/>
    </source>
</evidence>
<dbReference type="AlphaFoldDB" id="A0A0D2LV04"/>
<dbReference type="EMBL" id="KN817670">
    <property type="protein sequence ID" value="KJA14643.1"/>
    <property type="molecule type" value="Genomic_DNA"/>
</dbReference>
<keyword evidence="5" id="KW-1185">Reference proteome</keyword>
<feature type="transmembrane region" description="Helical" evidence="2">
    <location>
        <begin position="263"/>
        <end position="283"/>
    </location>
</feature>
<gene>
    <name evidence="4" type="ORF">HYPSUDRAFT_428131</name>
</gene>
<dbReference type="OMA" id="IVPYPTV"/>
<feature type="signal peptide" evidence="3">
    <location>
        <begin position="1"/>
        <end position="21"/>
    </location>
</feature>
<proteinExistence type="predicted"/>
<evidence type="ECO:0000256" key="1">
    <source>
        <dbReference type="SAM" id="MobiDB-lite"/>
    </source>
</evidence>
<name>A0A0D2LV04_HYPSF</name>
<keyword evidence="3" id="KW-0732">Signal</keyword>
<reference evidence="5" key="1">
    <citation type="submission" date="2014-04" db="EMBL/GenBank/DDBJ databases">
        <title>Evolutionary Origins and Diversification of the Mycorrhizal Mutualists.</title>
        <authorList>
            <consortium name="DOE Joint Genome Institute"/>
            <consortium name="Mycorrhizal Genomics Consortium"/>
            <person name="Kohler A."/>
            <person name="Kuo A."/>
            <person name="Nagy L.G."/>
            <person name="Floudas D."/>
            <person name="Copeland A."/>
            <person name="Barry K.W."/>
            <person name="Cichocki N."/>
            <person name="Veneault-Fourrey C."/>
            <person name="LaButti K."/>
            <person name="Lindquist E.A."/>
            <person name="Lipzen A."/>
            <person name="Lundell T."/>
            <person name="Morin E."/>
            <person name="Murat C."/>
            <person name="Riley R."/>
            <person name="Ohm R."/>
            <person name="Sun H."/>
            <person name="Tunlid A."/>
            <person name="Henrissat B."/>
            <person name="Grigoriev I.V."/>
            <person name="Hibbett D.S."/>
            <person name="Martin F."/>
        </authorList>
    </citation>
    <scope>NUCLEOTIDE SEQUENCE [LARGE SCALE GENOMIC DNA]</scope>
    <source>
        <strain evidence="5">FD-334 SS-4</strain>
    </source>
</reference>
<feature type="compositionally biased region" description="Low complexity" evidence="1">
    <location>
        <begin position="71"/>
        <end position="95"/>
    </location>
</feature>
<keyword evidence="2" id="KW-0812">Transmembrane</keyword>
<feature type="chain" id="PRO_5002258175" evidence="3">
    <location>
        <begin position="22"/>
        <end position="286"/>
    </location>
</feature>
<sequence>MKVFIFWEIFLVSLFSTSVIGFTTPFSLTSTATANVVSASCIVIVTGQASIVVGPALPTFETTSSSTTTEKASSSITVSSTTSSQTTTATGSDTTSRPESTTTIQTTFSHPSLSATTITARTSIRVSLSASSVVSTTRTTSAQISYTTLSIPTISSTVSSSLQVRQVPLTSPTFPPSKNTSPLPTLAFPPTESITGTVISTSPGAVTTVFPPAFAGVVSKLPFCSALDQVTGVITNSAMSAPTGTDFTIIPTTISPTSQSKGFSANFSGLGSVIIGVIAGLTIGSF</sequence>
<dbReference type="Proteomes" id="UP000054270">
    <property type="component" value="Unassembled WGS sequence"/>
</dbReference>
<keyword evidence="2" id="KW-0472">Membrane</keyword>
<accession>A0A0D2LV04</accession>
<protein>
    <submittedName>
        <fullName evidence="4">Uncharacterized protein</fullName>
    </submittedName>
</protein>
<evidence type="ECO:0000256" key="3">
    <source>
        <dbReference type="SAM" id="SignalP"/>
    </source>
</evidence>
<evidence type="ECO:0000256" key="2">
    <source>
        <dbReference type="SAM" id="Phobius"/>
    </source>
</evidence>
<organism evidence="4 5">
    <name type="scientific">Hypholoma sublateritium (strain FD-334 SS-4)</name>
    <dbReference type="NCBI Taxonomy" id="945553"/>
    <lineage>
        <taxon>Eukaryota</taxon>
        <taxon>Fungi</taxon>
        <taxon>Dikarya</taxon>
        <taxon>Basidiomycota</taxon>
        <taxon>Agaricomycotina</taxon>
        <taxon>Agaricomycetes</taxon>
        <taxon>Agaricomycetidae</taxon>
        <taxon>Agaricales</taxon>
        <taxon>Agaricineae</taxon>
        <taxon>Strophariaceae</taxon>
        <taxon>Hypholoma</taxon>
    </lineage>
</organism>
<feature type="region of interest" description="Disordered" evidence="1">
    <location>
        <begin position="71"/>
        <end position="104"/>
    </location>
</feature>
<keyword evidence="2" id="KW-1133">Transmembrane helix</keyword>
<evidence type="ECO:0000313" key="5">
    <source>
        <dbReference type="Proteomes" id="UP000054270"/>
    </source>
</evidence>